<gene>
    <name evidence="1" type="ORF">P171DRAFT_434320</name>
</gene>
<organism evidence="1 2">
    <name type="scientific">Karstenula rhodostoma CBS 690.94</name>
    <dbReference type="NCBI Taxonomy" id="1392251"/>
    <lineage>
        <taxon>Eukaryota</taxon>
        <taxon>Fungi</taxon>
        <taxon>Dikarya</taxon>
        <taxon>Ascomycota</taxon>
        <taxon>Pezizomycotina</taxon>
        <taxon>Dothideomycetes</taxon>
        <taxon>Pleosporomycetidae</taxon>
        <taxon>Pleosporales</taxon>
        <taxon>Massarineae</taxon>
        <taxon>Didymosphaeriaceae</taxon>
        <taxon>Karstenula</taxon>
    </lineage>
</organism>
<protein>
    <submittedName>
        <fullName evidence="1">Uncharacterized protein</fullName>
    </submittedName>
</protein>
<dbReference type="EMBL" id="MU001505">
    <property type="protein sequence ID" value="KAF2441669.1"/>
    <property type="molecule type" value="Genomic_DNA"/>
</dbReference>
<comment type="caution">
    <text evidence="1">The sequence shown here is derived from an EMBL/GenBank/DDBJ whole genome shotgun (WGS) entry which is preliminary data.</text>
</comment>
<dbReference type="AlphaFoldDB" id="A0A9P4PAY2"/>
<sequence length="138" mass="15573">MVYKTPRDYATWAREKRSQRMASGADPASIILQSELRTRIPREKNESPADYVKRYAETMNAMIRDGVTILNDQTTADVVPDGFGTADGRYFNLGPGSGATKGEYREFGEWFRQFCDGGEVGEVPERWKKFEKPAHGDA</sequence>
<reference evidence="1" key="1">
    <citation type="journal article" date="2020" name="Stud. Mycol.">
        <title>101 Dothideomycetes genomes: a test case for predicting lifestyles and emergence of pathogens.</title>
        <authorList>
            <person name="Haridas S."/>
            <person name="Albert R."/>
            <person name="Binder M."/>
            <person name="Bloem J."/>
            <person name="Labutti K."/>
            <person name="Salamov A."/>
            <person name="Andreopoulos B."/>
            <person name="Baker S."/>
            <person name="Barry K."/>
            <person name="Bills G."/>
            <person name="Bluhm B."/>
            <person name="Cannon C."/>
            <person name="Castanera R."/>
            <person name="Culley D."/>
            <person name="Daum C."/>
            <person name="Ezra D."/>
            <person name="Gonzalez J."/>
            <person name="Henrissat B."/>
            <person name="Kuo A."/>
            <person name="Liang C."/>
            <person name="Lipzen A."/>
            <person name="Lutzoni F."/>
            <person name="Magnuson J."/>
            <person name="Mondo S."/>
            <person name="Nolan M."/>
            <person name="Ohm R."/>
            <person name="Pangilinan J."/>
            <person name="Park H.-J."/>
            <person name="Ramirez L."/>
            <person name="Alfaro M."/>
            <person name="Sun H."/>
            <person name="Tritt A."/>
            <person name="Yoshinaga Y."/>
            <person name="Zwiers L.-H."/>
            <person name="Turgeon B."/>
            <person name="Goodwin S."/>
            <person name="Spatafora J."/>
            <person name="Crous P."/>
            <person name="Grigoriev I."/>
        </authorList>
    </citation>
    <scope>NUCLEOTIDE SEQUENCE</scope>
    <source>
        <strain evidence="1">CBS 690.94</strain>
    </source>
</reference>
<evidence type="ECO:0000313" key="2">
    <source>
        <dbReference type="Proteomes" id="UP000799764"/>
    </source>
</evidence>
<dbReference type="Proteomes" id="UP000799764">
    <property type="component" value="Unassembled WGS sequence"/>
</dbReference>
<name>A0A9P4PAY2_9PLEO</name>
<evidence type="ECO:0000313" key="1">
    <source>
        <dbReference type="EMBL" id="KAF2441669.1"/>
    </source>
</evidence>
<proteinExistence type="predicted"/>
<accession>A0A9P4PAY2</accession>
<keyword evidence="2" id="KW-1185">Reference proteome</keyword>
<dbReference type="OrthoDB" id="4337606at2759"/>